<dbReference type="InterPro" id="IPR002589">
    <property type="entry name" value="Macro_dom"/>
</dbReference>
<dbReference type="PANTHER" id="PTHR11106">
    <property type="entry name" value="GANGLIOSIDE INDUCED DIFFERENTIATION ASSOCIATED PROTEIN 2-RELATED"/>
    <property type="match status" value="1"/>
</dbReference>
<accession>A0A0S1XEJ1</accession>
<dbReference type="RefSeq" id="WP_056934532.1">
    <property type="nucleotide sequence ID" value="NZ_CP013050.1"/>
</dbReference>
<evidence type="ECO:0000313" key="3">
    <source>
        <dbReference type="Proteomes" id="UP000066042"/>
    </source>
</evidence>
<name>A0A0S1XEJ1_THEBA</name>
<feature type="domain" description="Macro" evidence="1">
    <location>
        <begin position="1"/>
        <end position="190"/>
    </location>
</feature>
<dbReference type="GeneID" id="26137403"/>
<dbReference type="PANTHER" id="PTHR11106:SF27">
    <property type="entry name" value="MACRO DOMAIN-CONTAINING PROTEIN"/>
    <property type="match status" value="1"/>
</dbReference>
<dbReference type="Gene3D" id="3.40.220.10">
    <property type="entry name" value="Leucine Aminopeptidase, subunit E, domain 1"/>
    <property type="match status" value="1"/>
</dbReference>
<protein>
    <recommendedName>
        <fullName evidence="1">Macro domain-containing protein</fullName>
    </recommendedName>
</protein>
<evidence type="ECO:0000259" key="1">
    <source>
        <dbReference type="PROSITE" id="PS51154"/>
    </source>
</evidence>
<dbReference type="SUPFAM" id="SSF52949">
    <property type="entry name" value="Macro domain-like"/>
    <property type="match status" value="1"/>
</dbReference>
<proteinExistence type="predicted"/>
<dbReference type="PROSITE" id="PS51154">
    <property type="entry name" value="MACRO"/>
    <property type="match status" value="1"/>
</dbReference>
<dbReference type="InterPro" id="IPR043472">
    <property type="entry name" value="Macro_dom-like"/>
</dbReference>
<evidence type="ECO:0000313" key="2">
    <source>
        <dbReference type="EMBL" id="ALM76080.1"/>
    </source>
</evidence>
<sequence length="193" mass="21748">MELRFRNLIFKIAQGDITRFRSEAIVNAANKYLEHGGGVAYAIARAAAGNVREYIRISKEAMREQIGRDWIEHGEVVVTPALRLEQHGIKYVIHTVGPYCGGRWDEDKKEKLKKAILGALRKADELKVKSIAFPAISAGIYGCPLEEVVRTFLETVEKFSGEADNVGEVYLVLYSSEDYERALKVLEVEGRFK</sequence>
<dbReference type="PATRIC" id="fig|55802.8.peg.2163"/>
<dbReference type="SMART" id="SM00506">
    <property type="entry name" value="A1pp"/>
    <property type="match status" value="1"/>
</dbReference>
<dbReference type="AlphaFoldDB" id="A0A0S1XEJ1"/>
<dbReference type="Pfam" id="PF01661">
    <property type="entry name" value="Macro"/>
    <property type="match status" value="1"/>
</dbReference>
<organism evidence="2 3">
    <name type="scientific">Thermococcus barophilus</name>
    <dbReference type="NCBI Taxonomy" id="55802"/>
    <lineage>
        <taxon>Archaea</taxon>
        <taxon>Methanobacteriati</taxon>
        <taxon>Methanobacteriota</taxon>
        <taxon>Thermococci</taxon>
        <taxon>Thermococcales</taxon>
        <taxon>Thermococcaceae</taxon>
        <taxon>Thermococcus</taxon>
    </lineage>
</organism>
<gene>
    <name evidence="2" type="ORF">TBCH5v1_2181</name>
</gene>
<dbReference type="NCBIfam" id="NF001662">
    <property type="entry name" value="PRK00431.1-3"/>
    <property type="match status" value="1"/>
</dbReference>
<reference evidence="2 3" key="1">
    <citation type="journal article" date="2016" name="Genome Announc.">
        <title>Complete genome sequence of the hyperthermophilic and piezophilic archaeon Thermococcus barophilus Ch5, capable of growth at the expense of hydrogenogenesis from carbon monoxide and formate.</title>
        <authorList>
            <person name="Oger P."/>
            <person name="Sokolova T.G."/>
            <person name="Kozhevnikova D.A."/>
            <person name="Taranov E.A."/>
            <person name="Vannier P."/>
            <person name="Lee H.S."/>
            <person name="Kwon K.K."/>
            <person name="Kang S.G."/>
            <person name="Lee J.H."/>
            <person name="Bonch-Osmolovskaya E.A."/>
            <person name="Lebedinsky A.V."/>
        </authorList>
    </citation>
    <scope>NUCLEOTIDE SEQUENCE [LARGE SCALE GENOMIC DNA]</scope>
    <source>
        <strain evidence="3">Ch5</strain>
    </source>
</reference>
<dbReference type="STRING" id="55802.TBCH5v1_2181"/>
<dbReference type="EMBL" id="CP013050">
    <property type="protein sequence ID" value="ALM76080.1"/>
    <property type="molecule type" value="Genomic_DNA"/>
</dbReference>
<dbReference type="Proteomes" id="UP000066042">
    <property type="component" value="Chromosome"/>
</dbReference>